<dbReference type="GO" id="GO:0016034">
    <property type="term" value="F:maleylacetoacetate isomerase activity"/>
    <property type="evidence" value="ECO:0007669"/>
    <property type="project" value="TreeGrafter"/>
</dbReference>
<dbReference type="SFLD" id="SFLDS00019">
    <property type="entry name" value="Glutathione_Transferase_(cytos"/>
    <property type="match status" value="1"/>
</dbReference>
<comment type="similarity">
    <text evidence="1">Belongs to the GST superfamily.</text>
</comment>
<evidence type="ECO:0000313" key="4">
    <source>
        <dbReference type="Proteomes" id="UP000036947"/>
    </source>
</evidence>
<dbReference type="Gene3D" id="1.20.1050.10">
    <property type="match status" value="1"/>
</dbReference>
<dbReference type="CDD" id="cd03043">
    <property type="entry name" value="GST_N_1"/>
    <property type="match status" value="1"/>
</dbReference>
<dbReference type="PROSITE" id="PS50404">
    <property type="entry name" value="GST_NTER"/>
    <property type="match status" value="1"/>
</dbReference>
<dbReference type="InterPro" id="IPR004045">
    <property type="entry name" value="Glutathione_S-Trfase_N"/>
</dbReference>
<comment type="caution">
    <text evidence="3">The sequence shown here is derived from an EMBL/GenBank/DDBJ whole genome shotgun (WGS) entry which is preliminary data.</text>
</comment>
<dbReference type="GO" id="GO:0006559">
    <property type="term" value="P:L-phenylalanine catabolic process"/>
    <property type="evidence" value="ECO:0007669"/>
    <property type="project" value="TreeGrafter"/>
</dbReference>
<dbReference type="InterPro" id="IPR040079">
    <property type="entry name" value="Glutathione_S-Trfase"/>
</dbReference>
<dbReference type="OrthoDB" id="249703at2759"/>
<dbReference type="GO" id="GO:0004364">
    <property type="term" value="F:glutathione transferase activity"/>
    <property type="evidence" value="ECO:0007669"/>
    <property type="project" value="TreeGrafter"/>
</dbReference>
<name>A0A0L0MXV1_TOLOC</name>
<dbReference type="InterPro" id="IPR036249">
    <property type="entry name" value="Thioredoxin-like_sf"/>
</dbReference>
<protein>
    <recommendedName>
        <fullName evidence="2">GST N-terminal domain-containing protein</fullName>
    </recommendedName>
</protein>
<dbReference type="CDD" id="cd03194">
    <property type="entry name" value="GST_C_3"/>
    <property type="match status" value="1"/>
</dbReference>
<dbReference type="EMBL" id="LFRF01000052">
    <property type="protein sequence ID" value="KND86624.1"/>
    <property type="molecule type" value="Genomic_DNA"/>
</dbReference>
<dbReference type="SFLD" id="SFLDG00358">
    <property type="entry name" value="Main_(cytGST)"/>
    <property type="match status" value="1"/>
</dbReference>
<dbReference type="Pfam" id="PF13409">
    <property type="entry name" value="GST_N_2"/>
    <property type="match status" value="1"/>
</dbReference>
<proteinExistence type="inferred from homology"/>
<dbReference type="PANTHER" id="PTHR42673">
    <property type="entry name" value="MALEYLACETOACETATE ISOMERASE"/>
    <property type="match status" value="1"/>
</dbReference>
<dbReference type="Proteomes" id="UP000036947">
    <property type="component" value="Unassembled WGS sequence"/>
</dbReference>
<reference evidence="3 4" key="1">
    <citation type="journal article" date="2015" name="BMC Genomics">
        <title>The genome of the truffle-parasite Tolypocladium ophioglossoides and the evolution of antifungal peptaibiotics.</title>
        <authorList>
            <person name="Quandt C.A."/>
            <person name="Bushley K.E."/>
            <person name="Spatafora J.W."/>
        </authorList>
    </citation>
    <scope>NUCLEOTIDE SEQUENCE [LARGE SCALE GENOMIC DNA]</scope>
    <source>
        <strain evidence="3 4">CBS 100239</strain>
    </source>
</reference>
<dbReference type="GO" id="GO:0006749">
    <property type="term" value="P:glutathione metabolic process"/>
    <property type="evidence" value="ECO:0007669"/>
    <property type="project" value="TreeGrafter"/>
</dbReference>
<gene>
    <name evidence="3" type="ORF">TOPH_08760</name>
</gene>
<dbReference type="PANTHER" id="PTHR42673:SF4">
    <property type="entry name" value="MALEYLACETOACETATE ISOMERASE"/>
    <property type="match status" value="1"/>
</dbReference>
<evidence type="ECO:0000259" key="2">
    <source>
        <dbReference type="PROSITE" id="PS50404"/>
    </source>
</evidence>
<dbReference type="SUPFAM" id="SSF47616">
    <property type="entry name" value="GST C-terminal domain-like"/>
    <property type="match status" value="1"/>
</dbReference>
<accession>A0A0L0MXV1</accession>
<keyword evidence="4" id="KW-1185">Reference proteome</keyword>
<dbReference type="SUPFAM" id="SSF52833">
    <property type="entry name" value="Thioredoxin-like"/>
    <property type="match status" value="1"/>
</dbReference>
<evidence type="ECO:0000313" key="3">
    <source>
        <dbReference type="EMBL" id="KND86624.1"/>
    </source>
</evidence>
<organism evidence="3 4">
    <name type="scientific">Tolypocladium ophioglossoides (strain CBS 100239)</name>
    <name type="common">Snaketongue truffleclub</name>
    <name type="synonym">Elaphocordyceps ophioglossoides</name>
    <dbReference type="NCBI Taxonomy" id="1163406"/>
    <lineage>
        <taxon>Eukaryota</taxon>
        <taxon>Fungi</taxon>
        <taxon>Dikarya</taxon>
        <taxon>Ascomycota</taxon>
        <taxon>Pezizomycotina</taxon>
        <taxon>Sordariomycetes</taxon>
        <taxon>Hypocreomycetidae</taxon>
        <taxon>Hypocreales</taxon>
        <taxon>Ophiocordycipitaceae</taxon>
        <taxon>Tolypocladium</taxon>
    </lineage>
</organism>
<dbReference type="STRING" id="1163406.A0A0L0MXV1"/>
<dbReference type="Pfam" id="PF13410">
    <property type="entry name" value="GST_C_2"/>
    <property type="match status" value="1"/>
</dbReference>
<evidence type="ECO:0000256" key="1">
    <source>
        <dbReference type="ARBA" id="ARBA00007409"/>
    </source>
</evidence>
<feature type="domain" description="GST N-terminal" evidence="2">
    <location>
        <begin position="3"/>
        <end position="87"/>
    </location>
</feature>
<dbReference type="AlphaFoldDB" id="A0A0L0MXV1"/>
<dbReference type="Gene3D" id="3.40.30.10">
    <property type="entry name" value="Glutaredoxin"/>
    <property type="match status" value="1"/>
</dbReference>
<dbReference type="InterPro" id="IPR036282">
    <property type="entry name" value="Glutathione-S-Trfase_C_sf"/>
</dbReference>
<sequence>MAYSLYIGNKRYSSWSMRPWVLLTALDIPFDEKLQLFAPGQSQPAFSAFSPTAKVPCLHDHAAPGDTVVWDSLAIVEYLAERHPAVWPAAPAARAWARCAAAEMHSSFAGLRDECSMNVALRIELGAPSAALARDLARLSALFNDGLARFGGPFLAGAEFTAVDAFYAPVASRCETYGIELEGLAREYVKQLLGHRAVRAWIEQGIAETEREPYHEVDCVRGRKVLADLAK</sequence>